<gene>
    <name evidence="3" type="ORF">C447_15984</name>
</gene>
<dbReference type="InterPro" id="IPR036415">
    <property type="entry name" value="Lamin_tail_dom_sf"/>
</dbReference>
<dbReference type="PROSITE" id="PS51841">
    <property type="entry name" value="LTD"/>
    <property type="match status" value="1"/>
</dbReference>
<name>M0LRE8_9EURY</name>
<dbReference type="eggNOG" id="arCOG08231">
    <property type="taxonomic scope" value="Archaea"/>
</dbReference>
<dbReference type="Gene3D" id="2.60.40.1260">
    <property type="entry name" value="Lamin Tail domain"/>
    <property type="match status" value="1"/>
</dbReference>
<dbReference type="EMBL" id="AOMB01000043">
    <property type="protein sequence ID" value="EMA35673.1"/>
    <property type="molecule type" value="Genomic_DNA"/>
</dbReference>
<feature type="region of interest" description="Disordered" evidence="1">
    <location>
        <begin position="1"/>
        <end position="25"/>
    </location>
</feature>
<dbReference type="Proteomes" id="UP000011566">
    <property type="component" value="Unassembled WGS sequence"/>
</dbReference>
<comment type="caution">
    <text evidence="3">The sequence shown here is derived from an EMBL/GenBank/DDBJ whole genome shotgun (WGS) entry which is preliminary data.</text>
</comment>
<evidence type="ECO:0000259" key="2">
    <source>
        <dbReference type="PROSITE" id="PS51841"/>
    </source>
</evidence>
<dbReference type="OrthoDB" id="214680at2157"/>
<evidence type="ECO:0000256" key="1">
    <source>
        <dbReference type="SAM" id="MobiDB-lite"/>
    </source>
</evidence>
<dbReference type="InterPro" id="IPR001322">
    <property type="entry name" value="Lamin_tail_dom"/>
</dbReference>
<dbReference type="RefSeq" id="WP_007695694.1">
    <property type="nucleotide sequence ID" value="NZ_AOMB01000043.1"/>
</dbReference>
<dbReference type="SUPFAM" id="SSF74853">
    <property type="entry name" value="Lamin A/C globular tail domain"/>
    <property type="match status" value="1"/>
</dbReference>
<accession>M0LRE8</accession>
<reference evidence="3 4" key="1">
    <citation type="journal article" date="2014" name="PLoS Genet.">
        <title>Phylogenetically driven sequencing of extremely halophilic archaea reveals strategies for static and dynamic osmo-response.</title>
        <authorList>
            <person name="Becker E.A."/>
            <person name="Seitzer P.M."/>
            <person name="Tritt A."/>
            <person name="Larsen D."/>
            <person name="Krusor M."/>
            <person name="Yao A.I."/>
            <person name="Wu D."/>
            <person name="Madern D."/>
            <person name="Eisen J.A."/>
            <person name="Darling A.E."/>
            <person name="Facciotti M.T."/>
        </authorList>
    </citation>
    <scope>NUCLEOTIDE SEQUENCE [LARGE SCALE GENOMIC DNA]</scope>
    <source>
        <strain evidence="3 4">100A6</strain>
    </source>
</reference>
<protein>
    <submittedName>
        <fullName evidence="3">ComE operon protein 3</fullName>
    </submittedName>
</protein>
<sequence length="128" mass="13196">PTTRLPSTTRTPSRPPTATAAGNGSGSRALALASVDAANETVLLRNAGQRRVNLDGYAVDFDDGQRYALPPYSLGAGANVTVHTGRGDDTRGDLYAGFLYPVINDGGDTVLVEAPNGRIVAAERVGGN</sequence>
<keyword evidence="4" id="KW-1185">Reference proteome</keyword>
<proteinExistence type="predicted"/>
<organism evidence="3 4">
    <name type="scientific">Halococcus hamelinensis 100A6</name>
    <dbReference type="NCBI Taxonomy" id="1132509"/>
    <lineage>
        <taxon>Archaea</taxon>
        <taxon>Methanobacteriati</taxon>
        <taxon>Methanobacteriota</taxon>
        <taxon>Stenosarchaea group</taxon>
        <taxon>Halobacteria</taxon>
        <taxon>Halobacteriales</taxon>
        <taxon>Halococcaceae</taxon>
        <taxon>Halococcus</taxon>
    </lineage>
</organism>
<feature type="domain" description="LTD" evidence="2">
    <location>
        <begin position="12"/>
        <end position="128"/>
    </location>
</feature>
<dbReference type="PATRIC" id="fig|1132509.6.peg.3718"/>
<dbReference type="Pfam" id="PF00932">
    <property type="entry name" value="LTD"/>
    <property type="match status" value="1"/>
</dbReference>
<evidence type="ECO:0000313" key="4">
    <source>
        <dbReference type="Proteomes" id="UP000011566"/>
    </source>
</evidence>
<evidence type="ECO:0000313" key="3">
    <source>
        <dbReference type="EMBL" id="EMA35673.1"/>
    </source>
</evidence>
<feature type="compositionally biased region" description="Low complexity" evidence="1">
    <location>
        <begin position="1"/>
        <end position="21"/>
    </location>
</feature>
<feature type="non-terminal residue" evidence="3">
    <location>
        <position position="1"/>
    </location>
</feature>
<dbReference type="AlphaFoldDB" id="M0LRE8"/>